<evidence type="ECO:0000313" key="3">
    <source>
        <dbReference type="Proteomes" id="UP000076738"/>
    </source>
</evidence>
<feature type="signal peptide" evidence="1">
    <location>
        <begin position="1"/>
        <end position="30"/>
    </location>
</feature>
<organism evidence="2 3">
    <name type="scientific">Calocera viscosa (strain TUFC12733)</name>
    <dbReference type="NCBI Taxonomy" id="1330018"/>
    <lineage>
        <taxon>Eukaryota</taxon>
        <taxon>Fungi</taxon>
        <taxon>Dikarya</taxon>
        <taxon>Basidiomycota</taxon>
        <taxon>Agaricomycotina</taxon>
        <taxon>Dacrymycetes</taxon>
        <taxon>Dacrymycetales</taxon>
        <taxon>Dacrymycetaceae</taxon>
        <taxon>Calocera</taxon>
    </lineage>
</organism>
<keyword evidence="3" id="KW-1185">Reference proteome</keyword>
<protein>
    <submittedName>
        <fullName evidence="2">Uncharacterized protein</fullName>
    </submittedName>
</protein>
<sequence length="102" mass="10435">MSAPALNPLSDLSVLSSPLLLSSLTQAASANVPSGSTAGASPSANNAAYDSAPARTIEYITAVRAALALRDQRVLESAGEEVERVREGLEGVVRGLEGENAR</sequence>
<proteinExistence type="predicted"/>
<dbReference type="Proteomes" id="UP000076738">
    <property type="component" value="Unassembled WGS sequence"/>
</dbReference>
<evidence type="ECO:0000313" key="2">
    <source>
        <dbReference type="EMBL" id="KZO93428.1"/>
    </source>
</evidence>
<reference evidence="2 3" key="1">
    <citation type="journal article" date="2016" name="Mol. Biol. Evol.">
        <title>Comparative Genomics of Early-Diverging Mushroom-Forming Fungi Provides Insights into the Origins of Lignocellulose Decay Capabilities.</title>
        <authorList>
            <person name="Nagy L.G."/>
            <person name="Riley R."/>
            <person name="Tritt A."/>
            <person name="Adam C."/>
            <person name="Daum C."/>
            <person name="Floudas D."/>
            <person name="Sun H."/>
            <person name="Yadav J.S."/>
            <person name="Pangilinan J."/>
            <person name="Larsson K.H."/>
            <person name="Matsuura K."/>
            <person name="Barry K."/>
            <person name="Labutti K."/>
            <person name="Kuo R."/>
            <person name="Ohm R.A."/>
            <person name="Bhattacharya S.S."/>
            <person name="Shirouzu T."/>
            <person name="Yoshinaga Y."/>
            <person name="Martin F.M."/>
            <person name="Grigoriev I.V."/>
            <person name="Hibbett D.S."/>
        </authorList>
    </citation>
    <scope>NUCLEOTIDE SEQUENCE [LARGE SCALE GENOMIC DNA]</scope>
    <source>
        <strain evidence="2 3">TUFC12733</strain>
    </source>
</reference>
<evidence type="ECO:0000256" key="1">
    <source>
        <dbReference type="SAM" id="SignalP"/>
    </source>
</evidence>
<feature type="chain" id="PRO_5007888742" evidence="1">
    <location>
        <begin position="31"/>
        <end position="102"/>
    </location>
</feature>
<keyword evidence="1" id="KW-0732">Signal</keyword>
<dbReference type="EMBL" id="KV417301">
    <property type="protein sequence ID" value="KZO93428.1"/>
    <property type="molecule type" value="Genomic_DNA"/>
</dbReference>
<dbReference type="AlphaFoldDB" id="A0A167JBR3"/>
<accession>A0A167JBR3</accession>
<name>A0A167JBR3_CALVF</name>
<gene>
    <name evidence="2" type="ORF">CALVIDRAFT_539882</name>
</gene>